<comment type="caution">
    <text evidence="2">The sequence shown here is derived from an EMBL/GenBank/DDBJ whole genome shotgun (WGS) entry which is preliminary data.</text>
</comment>
<dbReference type="EMBL" id="JABANO010037579">
    <property type="protein sequence ID" value="KAF4699940.1"/>
    <property type="molecule type" value="Genomic_DNA"/>
</dbReference>
<dbReference type="AlphaFoldDB" id="A0A7J6PX02"/>
<dbReference type="SUPFAM" id="SSF81340">
    <property type="entry name" value="Clc chloride channel"/>
    <property type="match status" value="1"/>
</dbReference>
<dbReference type="Proteomes" id="UP000553632">
    <property type="component" value="Unassembled WGS sequence"/>
</dbReference>
<evidence type="ECO:0008006" key="4">
    <source>
        <dbReference type="Google" id="ProtNLM"/>
    </source>
</evidence>
<evidence type="ECO:0000313" key="2">
    <source>
        <dbReference type="EMBL" id="KAF4699940.1"/>
    </source>
</evidence>
<keyword evidence="1" id="KW-0472">Membrane</keyword>
<organism evidence="2 3">
    <name type="scientific">Perkinsus olseni</name>
    <name type="common">Perkinsus atlanticus</name>
    <dbReference type="NCBI Taxonomy" id="32597"/>
    <lineage>
        <taxon>Eukaryota</taxon>
        <taxon>Sar</taxon>
        <taxon>Alveolata</taxon>
        <taxon>Perkinsozoa</taxon>
        <taxon>Perkinsea</taxon>
        <taxon>Perkinsida</taxon>
        <taxon>Perkinsidae</taxon>
        <taxon>Perkinsus</taxon>
    </lineage>
</organism>
<gene>
    <name evidence="2" type="ORF">FOZ63_002304</name>
</gene>
<name>A0A7J6PX02_PEROL</name>
<sequence>MFSSWFRTPITAVVIAYELTGVYSLVLPIMLCNYLSSALTGLVYRMDVTEHMMERAGVRAEGAHFELTDVRHLFKSRLEAIERVVEDARLDLKRAESVPYNDEDNHAQYRCKVEAAVGMRAGSPGIVEEFLLHFLRNEATRIILLVSAAEVSGGTEDALDNDQRSPRLSGTGVEKHVLTSTVILRDSERDESTGD</sequence>
<keyword evidence="1" id="KW-1133">Transmembrane helix</keyword>
<accession>A0A7J6PX02</accession>
<evidence type="ECO:0000256" key="1">
    <source>
        <dbReference type="SAM" id="Phobius"/>
    </source>
</evidence>
<dbReference type="InterPro" id="IPR014743">
    <property type="entry name" value="Cl-channel_core"/>
</dbReference>
<reference evidence="2 3" key="1">
    <citation type="submission" date="2020-04" db="EMBL/GenBank/DDBJ databases">
        <title>Perkinsus olseni comparative genomics.</title>
        <authorList>
            <person name="Bogema D.R."/>
        </authorList>
    </citation>
    <scope>NUCLEOTIDE SEQUENCE [LARGE SCALE GENOMIC DNA]</scope>
    <source>
        <strain evidence="2 3">ATCC PRA-207</strain>
    </source>
</reference>
<dbReference type="Gene3D" id="1.10.3080.10">
    <property type="entry name" value="Clc chloride channel"/>
    <property type="match status" value="1"/>
</dbReference>
<keyword evidence="3" id="KW-1185">Reference proteome</keyword>
<keyword evidence="1" id="KW-0812">Transmembrane</keyword>
<feature type="transmembrane region" description="Helical" evidence="1">
    <location>
        <begin position="20"/>
        <end position="44"/>
    </location>
</feature>
<protein>
    <recommendedName>
        <fullName evidence="4">Chloride Channel</fullName>
    </recommendedName>
</protein>
<evidence type="ECO:0000313" key="3">
    <source>
        <dbReference type="Proteomes" id="UP000553632"/>
    </source>
</evidence>
<proteinExistence type="predicted"/>